<protein>
    <submittedName>
        <fullName evidence="3">DUF305 domain-containing protein</fullName>
    </submittedName>
</protein>
<dbReference type="RefSeq" id="WP_377198936.1">
    <property type="nucleotide sequence ID" value="NZ_JBHUHF010000001.1"/>
</dbReference>
<reference evidence="4" key="1">
    <citation type="journal article" date="2019" name="Int. J. Syst. Evol. Microbiol.">
        <title>The Global Catalogue of Microorganisms (GCM) 10K type strain sequencing project: providing services to taxonomists for standard genome sequencing and annotation.</title>
        <authorList>
            <consortium name="The Broad Institute Genomics Platform"/>
            <consortium name="The Broad Institute Genome Sequencing Center for Infectious Disease"/>
            <person name="Wu L."/>
            <person name="Ma J."/>
        </authorList>
    </citation>
    <scope>NUCLEOTIDE SEQUENCE [LARGE SCALE GENOMIC DNA]</scope>
    <source>
        <strain evidence="4">CCM 7043</strain>
    </source>
</reference>
<dbReference type="Proteomes" id="UP001597338">
    <property type="component" value="Unassembled WGS sequence"/>
</dbReference>
<name>A0ABW4VBB5_9MICO</name>
<dbReference type="Pfam" id="PF03713">
    <property type="entry name" value="DUF305"/>
    <property type="match status" value="1"/>
</dbReference>
<evidence type="ECO:0000259" key="2">
    <source>
        <dbReference type="Pfam" id="PF03713"/>
    </source>
</evidence>
<organism evidence="3 4">
    <name type="scientific">Promicromonospora aerolata</name>
    <dbReference type="NCBI Taxonomy" id="195749"/>
    <lineage>
        <taxon>Bacteria</taxon>
        <taxon>Bacillati</taxon>
        <taxon>Actinomycetota</taxon>
        <taxon>Actinomycetes</taxon>
        <taxon>Micrococcales</taxon>
        <taxon>Promicromonosporaceae</taxon>
        <taxon>Promicromonospora</taxon>
    </lineage>
</organism>
<dbReference type="InterPro" id="IPR012347">
    <property type="entry name" value="Ferritin-like"/>
</dbReference>
<evidence type="ECO:0000313" key="3">
    <source>
        <dbReference type="EMBL" id="MFD2027176.1"/>
    </source>
</evidence>
<comment type="caution">
    <text evidence="3">The sequence shown here is derived from an EMBL/GenBank/DDBJ whole genome shotgun (WGS) entry which is preliminary data.</text>
</comment>
<evidence type="ECO:0000313" key="4">
    <source>
        <dbReference type="Proteomes" id="UP001597338"/>
    </source>
</evidence>
<keyword evidence="4" id="KW-1185">Reference proteome</keyword>
<gene>
    <name evidence="3" type="ORF">ACFSL2_16810</name>
</gene>
<feature type="domain" description="DUF305" evidence="2">
    <location>
        <begin position="99"/>
        <end position="255"/>
    </location>
</feature>
<accession>A0ABW4VBB5</accession>
<dbReference type="EMBL" id="JBHUHF010000001">
    <property type="protein sequence ID" value="MFD2027176.1"/>
    <property type="molecule type" value="Genomic_DNA"/>
</dbReference>
<evidence type="ECO:0000256" key="1">
    <source>
        <dbReference type="SAM" id="MobiDB-lite"/>
    </source>
</evidence>
<dbReference type="InterPro" id="IPR005183">
    <property type="entry name" value="DUF305_CopM-like"/>
</dbReference>
<dbReference type="PANTHER" id="PTHR36933:SF1">
    <property type="entry name" value="SLL0788 PROTEIN"/>
    <property type="match status" value="1"/>
</dbReference>
<feature type="region of interest" description="Disordered" evidence="1">
    <location>
        <begin position="54"/>
        <end position="92"/>
    </location>
</feature>
<sequence>METEIEVGSPKVLRLGPARGHRALRRFLLPPRAAAAGLVALLPLTLGLAGCTGSDDEPEAVSTPSSVVLQPGKPGDKAETIAPEDYEGPAPRAPFTKADARFLSDMILHHGQATEMAGLVPERSASEQVQKFAARIDVVQDSEIDLMSGWLEENEYPVPLDVEGGDGSGPRAPEHEHDAEDMPGMLTDVEMAALEKASGAEFDRLFLEGMIKHHEGALTMCEEVAGSGSEERVIELATNIAADQMAEIDRMADMLAEL</sequence>
<dbReference type="PANTHER" id="PTHR36933">
    <property type="entry name" value="SLL0788 PROTEIN"/>
    <property type="match status" value="1"/>
</dbReference>
<proteinExistence type="predicted"/>
<dbReference type="Gene3D" id="1.20.1260.10">
    <property type="match status" value="1"/>
</dbReference>